<dbReference type="RefSeq" id="WP_071090462.1">
    <property type="nucleotide sequence ID" value="NZ_MBLM01000162.1"/>
</dbReference>
<sequence length="233" mass="25433">MTPPSPPPTRPQLVALEGGCFTGKTTLATVLASQLDATAVPEYADLAPLPPYPPRTLDDVHAGLDHLSRLEQQRADLARRLRTNLVLFDRSPLSCIAYQQAIAHLGIPADPHYAAGIFTHAVHAGTTLPPDRYLYLRLPRETVLARQRHRGPVQPHLVDPRFTTANDHASLRYLDMLPDDRRLILNADLPISQLAATAAAFLATTPASPVPVAWTRMLDTPHGQPRTPAPHPA</sequence>
<dbReference type="Proteomes" id="UP000179627">
    <property type="component" value="Unassembled WGS sequence"/>
</dbReference>
<evidence type="ECO:0000313" key="3">
    <source>
        <dbReference type="Proteomes" id="UP000179627"/>
    </source>
</evidence>
<gene>
    <name evidence="2" type="ORF">CC117_29030</name>
</gene>
<dbReference type="SUPFAM" id="SSF52540">
    <property type="entry name" value="P-loop containing nucleoside triphosphate hydrolases"/>
    <property type="match status" value="1"/>
</dbReference>
<reference evidence="3" key="1">
    <citation type="submission" date="2016-07" db="EMBL/GenBank/DDBJ databases">
        <title>Sequence Frankia sp. strain CcI1.17.</title>
        <authorList>
            <person name="Ghodhbane-Gtari F."/>
            <person name="Swanson E."/>
            <person name="Gueddou A."/>
            <person name="Morris K."/>
            <person name="Hezbri K."/>
            <person name="Ktari A."/>
            <person name="Nouioui I."/>
            <person name="Abebe-Akele F."/>
            <person name="Simpson S."/>
            <person name="Thomas K."/>
            <person name="Gtari M."/>
            <person name="Tisa L.S."/>
            <person name="Hurst S."/>
        </authorList>
    </citation>
    <scope>NUCLEOTIDE SEQUENCE [LARGE SCALE GENOMIC DNA]</scope>
    <source>
        <strain evidence="3">Cc1.17</strain>
    </source>
</reference>
<proteinExistence type="predicted"/>
<feature type="domain" description="NadR/Ttd14 AAA" evidence="1">
    <location>
        <begin position="14"/>
        <end position="102"/>
    </location>
</feature>
<dbReference type="Pfam" id="PF13521">
    <property type="entry name" value="AAA_28"/>
    <property type="match status" value="1"/>
</dbReference>
<accession>A0A1S1Q3F8</accession>
<dbReference type="InterPro" id="IPR027417">
    <property type="entry name" value="P-loop_NTPase"/>
</dbReference>
<dbReference type="InterPro" id="IPR038727">
    <property type="entry name" value="NadR/Ttd14_AAA_dom"/>
</dbReference>
<organism evidence="2 3">
    <name type="scientific">Parafrankia colletiae</name>
    <dbReference type="NCBI Taxonomy" id="573497"/>
    <lineage>
        <taxon>Bacteria</taxon>
        <taxon>Bacillati</taxon>
        <taxon>Actinomycetota</taxon>
        <taxon>Actinomycetes</taxon>
        <taxon>Frankiales</taxon>
        <taxon>Frankiaceae</taxon>
        <taxon>Parafrankia</taxon>
    </lineage>
</organism>
<dbReference type="Gene3D" id="3.40.50.300">
    <property type="entry name" value="P-loop containing nucleotide triphosphate hydrolases"/>
    <property type="match status" value="1"/>
</dbReference>
<dbReference type="EMBL" id="MBLM01000162">
    <property type="protein sequence ID" value="OHV29443.1"/>
    <property type="molecule type" value="Genomic_DNA"/>
</dbReference>
<dbReference type="OrthoDB" id="3211050at2"/>
<keyword evidence="3" id="KW-1185">Reference proteome</keyword>
<evidence type="ECO:0000259" key="1">
    <source>
        <dbReference type="Pfam" id="PF13521"/>
    </source>
</evidence>
<comment type="caution">
    <text evidence="2">The sequence shown here is derived from an EMBL/GenBank/DDBJ whole genome shotgun (WGS) entry which is preliminary data.</text>
</comment>
<name>A0A1S1Q3F8_9ACTN</name>
<protein>
    <recommendedName>
        <fullName evidence="1">NadR/Ttd14 AAA domain-containing protein</fullName>
    </recommendedName>
</protein>
<evidence type="ECO:0000313" key="2">
    <source>
        <dbReference type="EMBL" id="OHV29443.1"/>
    </source>
</evidence>
<dbReference type="AlphaFoldDB" id="A0A1S1Q3F8"/>